<accession>X1CDD4</accession>
<feature type="non-terminal residue" evidence="1">
    <location>
        <position position="1"/>
    </location>
</feature>
<comment type="caution">
    <text evidence="1">The sequence shown here is derived from an EMBL/GenBank/DDBJ whole genome shotgun (WGS) entry which is preliminary data.</text>
</comment>
<protein>
    <submittedName>
        <fullName evidence="1">Uncharacterized protein</fullName>
    </submittedName>
</protein>
<dbReference type="AlphaFoldDB" id="X1CDD4"/>
<evidence type="ECO:0000313" key="1">
    <source>
        <dbReference type="EMBL" id="GAH06296.1"/>
    </source>
</evidence>
<organism evidence="1">
    <name type="scientific">marine sediment metagenome</name>
    <dbReference type="NCBI Taxonomy" id="412755"/>
    <lineage>
        <taxon>unclassified sequences</taxon>
        <taxon>metagenomes</taxon>
        <taxon>ecological metagenomes</taxon>
    </lineage>
</organism>
<proteinExistence type="predicted"/>
<dbReference type="EMBL" id="BART01034605">
    <property type="protein sequence ID" value="GAH06296.1"/>
    <property type="molecule type" value="Genomic_DNA"/>
</dbReference>
<sequence>KELSDLMELDALYGSGQWDFAIPQDWLNWFIDVTGLEYGLARSTIFWVYDQGSTCFGRPISGCKEVCEGLKSVYTDSGLEIAKYYL</sequence>
<gene>
    <name evidence="1" type="ORF">S01H4_59096</name>
</gene>
<reference evidence="1" key="1">
    <citation type="journal article" date="2014" name="Front. Microbiol.">
        <title>High frequency of phylogenetically diverse reductive dehalogenase-homologous genes in deep subseafloor sedimentary metagenomes.</title>
        <authorList>
            <person name="Kawai M."/>
            <person name="Futagami T."/>
            <person name="Toyoda A."/>
            <person name="Takaki Y."/>
            <person name="Nishi S."/>
            <person name="Hori S."/>
            <person name="Arai W."/>
            <person name="Tsubouchi T."/>
            <person name="Morono Y."/>
            <person name="Uchiyama I."/>
            <person name="Ito T."/>
            <person name="Fujiyama A."/>
            <person name="Inagaki F."/>
            <person name="Takami H."/>
        </authorList>
    </citation>
    <scope>NUCLEOTIDE SEQUENCE</scope>
    <source>
        <strain evidence="1">Expedition CK06-06</strain>
    </source>
</reference>
<name>X1CDD4_9ZZZZ</name>